<proteinExistence type="predicted"/>
<sequence length="144" mass="15335">METSLAAGYALRAEPPPVDDYVHLRTAAGLRPKSTAEARAALRGSWSCCHVVTAAGATVAMGRVIGDGGWYFLVADMATEPVHQRRGLGSVVLAHLLADIRQRAPGEPYVTLTADDAGRRLYAQAGFTPFTADQTGMQLVLRRG</sequence>
<keyword evidence="3" id="KW-1185">Reference proteome</keyword>
<dbReference type="Proteomes" id="UP001321453">
    <property type="component" value="Unassembled WGS sequence"/>
</dbReference>
<dbReference type="SUPFAM" id="SSF55729">
    <property type="entry name" value="Acyl-CoA N-acyltransferases (Nat)"/>
    <property type="match status" value="1"/>
</dbReference>
<dbReference type="EMBL" id="JAUCGR010000001">
    <property type="protein sequence ID" value="MDM7830109.1"/>
    <property type="molecule type" value="Genomic_DNA"/>
</dbReference>
<organism evidence="2 3">
    <name type="scientific">Cellulomonas edaphi</name>
    <dbReference type="NCBI Taxonomy" id="3053468"/>
    <lineage>
        <taxon>Bacteria</taxon>
        <taxon>Bacillati</taxon>
        <taxon>Actinomycetota</taxon>
        <taxon>Actinomycetes</taxon>
        <taxon>Micrococcales</taxon>
        <taxon>Cellulomonadaceae</taxon>
        <taxon>Cellulomonas</taxon>
    </lineage>
</organism>
<comment type="caution">
    <text evidence="2">The sequence shown here is derived from an EMBL/GenBank/DDBJ whole genome shotgun (WGS) entry which is preliminary data.</text>
</comment>
<dbReference type="PROSITE" id="PS51186">
    <property type="entry name" value="GNAT"/>
    <property type="match status" value="1"/>
</dbReference>
<evidence type="ECO:0000259" key="1">
    <source>
        <dbReference type="PROSITE" id="PS51186"/>
    </source>
</evidence>
<protein>
    <submittedName>
        <fullName evidence="2">GNAT family N-acetyltransferase</fullName>
    </submittedName>
</protein>
<dbReference type="RefSeq" id="WP_289444775.1">
    <property type="nucleotide sequence ID" value="NZ_JAUCGR010000001.1"/>
</dbReference>
<reference evidence="2 3" key="1">
    <citation type="submission" date="2023-06" db="EMBL/GenBank/DDBJ databases">
        <title>Cellulomonas sp. MW9 Whole genome sequence.</title>
        <authorList>
            <person name="Park S."/>
        </authorList>
    </citation>
    <scope>NUCLEOTIDE SEQUENCE [LARGE SCALE GENOMIC DNA]</scope>
    <source>
        <strain evidence="2 3">MW9</strain>
    </source>
</reference>
<evidence type="ECO:0000313" key="3">
    <source>
        <dbReference type="Proteomes" id="UP001321453"/>
    </source>
</evidence>
<accession>A0ABT7S3K5</accession>
<name>A0ABT7S3K5_9CELL</name>
<dbReference type="CDD" id="cd04301">
    <property type="entry name" value="NAT_SF"/>
    <property type="match status" value="1"/>
</dbReference>
<feature type="domain" description="N-acetyltransferase" evidence="1">
    <location>
        <begin position="1"/>
        <end position="144"/>
    </location>
</feature>
<dbReference type="Gene3D" id="3.40.630.30">
    <property type="match status" value="1"/>
</dbReference>
<dbReference type="InterPro" id="IPR016181">
    <property type="entry name" value="Acyl_CoA_acyltransferase"/>
</dbReference>
<evidence type="ECO:0000313" key="2">
    <source>
        <dbReference type="EMBL" id="MDM7830109.1"/>
    </source>
</evidence>
<dbReference type="Pfam" id="PF13508">
    <property type="entry name" value="Acetyltransf_7"/>
    <property type="match status" value="1"/>
</dbReference>
<gene>
    <name evidence="2" type="ORF">QRT05_02075</name>
</gene>
<dbReference type="InterPro" id="IPR000182">
    <property type="entry name" value="GNAT_dom"/>
</dbReference>